<keyword evidence="2" id="KW-1185">Reference proteome</keyword>
<dbReference type="PATRIC" id="fig|322095.3.peg.460"/>
<dbReference type="Proteomes" id="UP000070224">
    <property type="component" value="Unassembled WGS sequence"/>
</dbReference>
<dbReference type="EMBL" id="LSDK01000030">
    <property type="protein sequence ID" value="KXB77708.1"/>
    <property type="molecule type" value="Genomic_DNA"/>
</dbReference>
<evidence type="ECO:0000313" key="2">
    <source>
        <dbReference type="Proteomes" id="UP000070224"/>
    </source>
</evidence>
<reference evidence="2" key="1">
    <citation type="submission" date="2016-01" db="EMBL/GenBank/DDBJ databases">
        <authorList>
            <person name="Mitreva M."/>
            <person name="Pepin K.H."/>
            <person name="Mihindukulasuriya K.A."/>
            <person name="Fulton R."/>
            <person name="Fronick C."/>
            <person name="O'Laughlin M."/>
            <person name="Miner T."/>
            <person name="Herter B."/>
            <person name="Rosa B.A."/>
            <person name="Cordes M."/>
            <person name="Tomlinson C."/>
            <person name="Wollam A."/>
            <person name="Palsikar V.B."/>
            <person name="Mardis E.R."/>
            <person name="Wilson R.K."/>
        </authorList>
    </citation>
    <scope>NUCLEOTIDE SEQUENCE [LARGE SCALE GENOMIC DNA]</scope>
    <source>
        <strain evidence="2">KA00683</strain>
    </source>
</reference>
<organism evidence="1 2">
    <name type="scientific">Porphyromonas somerae</name>
    <dbReference type="NCBI Taxonomy" id="322095"/>
    <lineage>
        <taxon>Bacteria</taxon>
        <taxon>Pseudomonadati</taxon>
        <taxon>Bacteroidota</taxon>
        <taxon>Bacteroidia</taxon>
        <taxon>Bacteroidales</taxon>
        <taxon>Porphyromonadaceae</taxon>
        <taxon>Porphyromonas</taxon>
    </lineage>
</organism>
<sequence>PLDKKNTRDKARGLRVASERYIVGLSVRCLSTLNRGQGSAATASRERMQGALLRGAKGLPLLFVPLCRSVP</sequence>
<protein>
    <submittedName>
        <fullName evidence="1">Uncharacterized protein</fullName>
    </submittedName>
</protein>
<feature type="non-terminal residue" evidence="1">
    <location>
        <position position="1"/>
    </location>
</feature>
<evidence type="ECO:0000313" key="1">
    <source>
        <dbReference type="EMBL" id="KXB77708.1"/>
    </source>
</evidence>
<dbReference type="AlphaFoldDB" id="A0A134BCS2"/>
<comment type="caution">
    <text evidence="1">The sequence shown here is derived from an EMBL/GenBank/DDBJ whole genome shotgun (WGS) entry which is preliminary data.</text>
</comment>
<proteinExistence type="predicted"/>
<gene>
    <name evidence="1" type="ORF">HMPREF3185_00465</name>
</gene>
<accession>A0A134BCS2</accession>
<name>A0A134BCS2_9PORP</name>